<dbReference type="Gene3D" id="3.40.1190.10">
    <property type="entry name" value="Mur-like, catalytic domain"/>
    <property type="match status" value="1"/>
</dbReference>
<feature type="binding site" evidence="17">
    <location>
        <begin position="97"/>
        <end position="103"/>
    </location>
    <ligand>
        <name>ATP</name>
        <dbReference type="ChEBI" id="CHEBI:30616"/>
    </ligand>
</feature>
<evidence type="ECO:0000256" key="11">
    <source>
        <dbReference type="ARBA" id="ARBA00022960"/>
    </source>
</evidence>
<dbReference type="Proteomes" id="UP000886891">
    <property type="component" value="Unassembled WGS sequence"/>
</dbReference>
<evidence type="ECO:0000256" key="5">
    <source>
        <dbReference type="ARBA" id="ARBA00012212"/>
    </source>
</evidence>
<gene>
    <name evidence="17 21" type="primary">murD</name>
    <name evidence="21" type="ORF">IAB14_03260</name>
</gene>
<dbReference type="InterPro" id="IPR013221">
    <property type="entry name" value="Mur_ligase_cen"/>
</dbReference>
<dbReference type="GO" id="GO:0005524">
    <property type="term" value="F:ATP binding"/>
    <property type="evidence" value="ECO:0007669"/>
    <property type="project" value="UniProtKB-UniRule"/>
</dbReference>
<evidence type="ECO:0000256" key="2">
    <source>
        <dbReference type="ARBA" id="ARBA00004496"/>
    </source>
</evidence>
<keyword evidence="8 17" id="KW-0436">Ligase</keyword>
<keyword evidence="17 18" id="KW-0131">Cell cycle</keyword>
<reference evidence="21" key="1">
    <citation type="submission" date="2020-10" db="EMBL/GenBank/DDBJ databases">
        <authorList>
            <person name="Gilroy R."/>
        </authorList>
    </citation>
    <scope>NUCLEOTIDE SEQUENCE</scope>
    <source>
        <strain evidence="21">23406</strain>
    </source>
</reference>
<evidence type="ECO:0000256" key="14">
    <source>
        <dbReference type="ARBA" id="ARBA00030398"/>
    </source>
</evidence>
<dbReference type="SUPFAM" id="SSF51984">
    <property type="entry name" value="MurCD N-terminal domain"/>
    <property type="match status" value="1"/>
</dbReference>
<dbReference type="GO" id="GO:0009252">
    <property type="term" value="P:peptidoglycan biosynthetic process"/>
    <property type="evidence" value="ECO:0007669"/>
    <property type="project" value="UniProtKB-UniRule"/>
</dbReference>
<evidence type="ECO:0000256" key="16">
    <source>
        <dbReference type="ARBA" id="ARBA00047632"/>
    </source>
</evidence>
<dbReference type="GO" id="GO:0051301">
    <property type="term" value="P:cell division"/>
    <property type="evidence" value="ECO:0007669"/>
    <property type="project" value="UniProtKB-KW"/>
</dbReference>
<evidence type="ECO:0000256" key="15">
    <source>
        <dbReference type="ARBA" id="ARBA00032324"/>
    </source>
</evidence>
<dbReference type="Gene3D" id="3.40.50.720">
    <property type="entry name" value="NAD(P)-binding Rossmann-like Domain"/>
    <property type="match status" value="1"/>
</dbReference>
<comment type="similarity">
    <text evidence="4 17">Belongs to the MurCDEF family.</text>
</comment>
<dbReference type="InterPro" id="IPR004101">
    <property type="entry name" value="Mur_ligase_C"/>
</dbReference>
<dbReference type="HAMAP" id="MF_00639">
    <property type="entry name" value="MurD"/>
    <property type="match status" value="1"/>
</dbReference>
<dbReference type="PANTHER" id="PTHR43692">
    <property type="entry name" value="UDP-N-ACETYLMURAMOYLALANINE--D-GLUTAMATE LIGASE"/>
    <property type="match status" value="1"/>
</dbReference>
<comment type="pathway">
    <text evidence="3 17 18">Cell wall biogenesis; peptidoglycan biosynthesis.</text>
</comment>
<dbReference type="GO" id="GO:0071555">
    <property type="term" value="P:cell wall organization"/>
    <property type="evidence" value="ECO:0007669"/>
    <property type="project" value="UniProtKB-KW"/>
</dbReference>
<evidence type="ECO:0000256" key="12">
    <source>
        <dbReference type="ARBA" id="ARBA00022984"/>
    </source>
</evidence>
<evidence type="ECO:0000256" key="7">
    <source>
        <dbReference type="ARBA" id="ARBA00022490"/>
    </source>
</evidence>
<comment type="subcellular location">
    <subcellularLocation>
        <location evidence="2 17 18">Cytoplasm</location>
    </subcellularLocation>
</comment>
<proteinExistence type="inferred from homology"/>
<feature type="domain" description="Mur ligase C-terminal" evidence="19">
    <location>
        <begin position="289"/>
        <end position="401"/>
    </location>
</feature>
<reference evidence="21" key="2">
    <citation type="journal article" date="2021" name="PeerJ">
        <title>Extensive microbial diversity within the chicken gut microbiome revealed by metagenomics and culture.</title>
        <authorList>
            <person name="Gilroy R."/>
            <person name="Ravi A."/>
            <person name="Getino M."/>
            <person name="Pursley I."/>
            <person name="Horton D.L."/>
            <person name="Alikhan N.F."/>
            <person name="Baker D."/>
            <person name="Gharbi K."/>
            <person name="Hall N."/>
            <person name="Watson M."/>
            <person name="Adriaenssens E.M."/>
            <person name="Foster-Nyarko E."/>
            <person name="Jarju S."/>
            <person name="Secka A."/>
            <person name="Antonio M."/>
            <person name="Oren A."/>
            <person name="Chaudhuri R.R."/>
            <person name="La Ragione R."/>
            <person name="Hildebrand F."/>
            <person name="Pallen M.J."/>
        </authorList>
    </citation>
    <scope>NUCLEOTIDE SEQUENCE</scope>
    <source>
        <strain evidence="21">23406</strain>
    </source>
</reference>
<evidence type="ECO:0000256" key="10">
    <source>
        <dbReference type="ARBA" id="ARBA00022840"/>
    </source>
</evidence>
<dbReference type="SUPFAM" id="SSF53244">
    <property type="entry name" value="MurD-like peptide ligases, peptide-binding domain"/>
    <property type="match status" value="1"/>
</dbReference>
<evidence type="ECO:0000313" key="21">
    <source>
        <dbReference type="EMBL" id="HIV00118.1"/>
    </source>
</evidence>
<evidence type="ECO:0000256" key="9">
    <source>
        <dbReference type="ARBA" id="ARBA00022741"/>
    </source>
</evidence>
<dbReference type="InterPro" id="IPR036565">
    <property type="entry name" value="Mur-like_cat_sf"/>
</dbReference>
<evidence type="ECO:0000256" key="13">
    <source>
        <dbReference type="ARBA" id="ARBA00023316"/>
    </source>
</evidence>
<dbReference type="Pfam" id="PF08245">
    <property type="entry name" value="Mur_ligase_M"/>
    <property type="match status" value="1"/>
</dbReference>
<name>A0A9D1NBL7_9FIRM</name>
<dbReference type="NCBIfam" id="TIGR01087">
    <property type="entry name" value="murD"/>
    <property type="match status" value="1"/>
</dbReference>
<organism evidence="21 22">
    <name type="scientific">Candidatus Stercoripulliclostridium merdipullorum</name>
    <dbReference type="NCBI Taxonomy" id="2840952"/>
    <lineage>
        <taxon>Bacteria</taxon>
        <taxon>Bacillati</taxon>
        <taxon>Bacillota</taxon>
        <taxon>Clostridia</taxon>
        <taxon>Eubacteriales</taxon>
        <taxon>Candidatus Stercoripulliclostridium</taxon>
    </lineage>
</organism>
<evidence type="ECO:0000259" key="19">
    <source>
        <dbReference type="Pfam" id="PF02875"/>
    </source>
</evidence>
<keyword evidence="13 17" id="KW-0961">Cell wall biogenesis/degradation</keyword>
<comment type="catalytic activity">
    <reaction evidence="16 17 18">
        <text>UDP-N-acetyl-alpha-D-muramoyl-L-alanine + D-glutamate + ATP = UDP-N-acetyl-alpha-D-muramoyl-L-alanyl-D-glutamate + ADP + phosphate + H(+)</text>
        <dbReference type="Rhea" id="RHEA:16429"/>
        <dbReference type="ChEBI" id="CHEBI:15378"/>
        <dbReference type="ChEBI" id="CHEBI:29986"/>
        <dbReference type="ChEBI" id="CHEBI:30616"/>
        <dbReference type="ChEBI" id="CHEBI:43474"/>
        <dbReference type="ChEBI" id="CHEBI:83898"/>
        <dbReference type="ChEBI" id="CHEBI:83900"/>
        <dbReference type="ChEBI" id="CHEBI:456216"/>
        <dbReference type="EC" id="6.3.2.9"/>
    </reaction>
</comment>
<comment type="caution">
    <text evidence="21">The sequence shown here is derived from an EMBL/GenBank/DDBJ whole genome shotgun (WGS) entry which is preliminary data.</text>
</comment>
<evidence type="ECO:0000256" key="3">
    <source>
        <dbReference type="ARBA" id="ARBA00004752"/>
    </source>
</evidence>
<evidence type="ECO:0000256" key="4">
    <source>
        <dbReference type="ARBA" id="ARBA00010416"/>
    </source>
</evidence>
<dbReference type="GO" id="GO:0008360">
    <property type="term" value="P:regulation of cell shape"/>
    <property type="evidence" value="ECO:0007669"/>
    <property type="project" value="UniProtKB-KW"/>
</dbReference>
<keyword evidence="10 17" id="KW-0067">ATP-binding</keyword>
<protein>
    <recommendedName>
        <fullName evidence="6 17">UDP-N-acetylmuramoylalanine--D-glutamate ligase</fullName>
        <ecNumber evidence="5 17">6.3.2.9</ecNumber>
    </recommendedName>
    <alternativeName>
        <fullName evidence="15 17">D-glutamic acid-adding enzyme</fullName>
    </alternativeName>
    <alternativeName>
        <fullName evidence="14 17">UDP-N-acetylmuramoyl-L-alanyl-D-glutamate synthetase</fullName>
    </alternativeName>
</protein>
<keyword evidence="11 17" id="KW-0133">Cell shape</keyword>
<dbReference type="Gene3D" id="3.90.190.20">
    <property type="entry name" value="Mur ligase, C-terminal domain"/>
    <property type="match status" value="1"/>
</dbReference>
<dbReference type="GO" id="GO:0005737">
    <property type="term" value="C:cytoplasm"/>
    <property type="evidence" value="ECO:0007669"/>
    <property type="project" value="UniProtKB-SubCell"/>
</dbReference>
<comment type="function">
    <text evidence="1 17 18">Cell wall formation. Catalyzes the addition of glutamate to the nucleotide precursor UDP-N-acetylmuramoyl-L-alanine (UMA).</text>
</comment>
<evidence type="ECO:0000256" key="1">
    <source>
        <dbReference type="ARBA" id="ARBA00002734"/>
    </source>
</evidence>
<dbReference type="EMBL" id="DVOH01000022">
    <property type="protein sequence ID" value="HIV00118.1"/>
    <property type="molecule type" value="Genomic_DNA"/>
</dbReference>
<dbReference type="PANTHER" id="PTHR43692:SF1">
    <property type="entry name" value="UDP-N-ACETYLMURAMOYLALANINE--D-GLUTAMATE LIGASE"/>
    <property type="match status" value="1"/>
</dbReference>
<dbReference type="Pfam" id="PF02875">
    <property type="entry name" value="Mur_ligase_C"/>
    <property type="match status" value="1"/>
</dbReference>
<keyword evidence="17 18" id="KW-0132">Cell division</keyword>
<dbReference type="InterPro" id="IPR005762">
    <property type="entry name" value="MurD"/>
</dbReference>
<evidence type="ECO:0000259" key="20">
    <source>
        <dbReference type="Pfam" id="PF08245"/>
    </source>
</evidence>
<dbReference type="EC" id="6.3.2.9" evidence="5 17"/>
<evidence type="ECO:0000256" key="6">
    <source>
        <dbReference type="ARBA" id="ARBA00015655"/>
    </source>
</evidence>
<evidence type="ECO:0000256" key="18">
    <source>
        <dbReference type="RuleBase" id="RU003664"/>
    </source>
</evidence>
<keyword evidence="7 17" id="KW-0963">Cytoplasm</keyword>
<keyword evidence="9 17" id="KW-0547">Nucleotide-binding</keyword>
<evidence type="ECO:0000256" key="17">
    <source>
        <dbReference type="HAMAP-Rule" id="MF_00639"/>
    </source>
</evidence>
<evidence type="ECO:0000313" key="22">
    <source>
        <dbReference type="Proteomes" id="UP000886891"/>
    </source>
</evidence>
<dbReference type="SUPFAM" id="SSF53623">
    <property type="entry name" value="MurD-like peptide ligases, catalytic domain"/>
    <property type="match status" value="1"/>
</dbReference>
<accession>A0A9D1NBL7</accession>
<feature type="domain" description="Mur ligase central" evidence="20">
    <location>
        <begin position="95"/>
        <end position="266"/>
    </location>
</feature>
<keyword evidence="12 17" id="KW-0573">Peptidoglycan synthesis</keyword>
<evidence type="ECO:0000256" key="8">
    <source>
        <dbReference type="ARBA" id="ARBA00022598"/>
    </source>
</evidence>
<sequence length="427" mass="47326">MSTVLIMGIQASGVSVAALLEREGHEIRLYDDKVKLERNWKDAGEAVFKGLDRIVISPAIPNTHPVVVGAKERGIPIVSELQLGFERLPCEKIVVTGTNGKTTTVDMLTRMFQTAGKKARAMGNIGYPVSQVVLDGDIPEIAVIEASNFQLEYSNLHVHTAALLNLSPDHMDRYPTYEDYVNAKKRVFLNQTANDFAVLNYDNRILRELGRCLPSAVKWISAKERKGDAYLKNNYFYYADEPLVAVRESKAKGEHNRFNIMTALTIGGLYGVKREQMAAFVREYRVLPHRVEYVCTVGGKRYYNDSKGTNPGATKSAVETVGGKIGLILGGSDKKEDFCELFDALFDRVARVAVTGGNAEKIYQSALKVGYSEIEICPDLKAAIDYLAAADDVDTVLLSPASASFDRYHGYEERGNVFKQLVYALKD</sequence>
<dbReference type="AlphaFoldDB" id="A0A9D1NBL7"/>
<dbReference type="GO" id="GO:0008764">
    <property type="term" value="F:UDP-N-acetylmuramoylalanine-D-glutamate ligase activity"/>
    <property type="evidence" value="ECO:0007669"/>
    <property type="project" value="UniProtKB-UniRule"/>
</dbReference>
<dbReference type="InterPro" id="IPR036615">
    <property type="entry name" value="Mur_ligase_C_dom_sf"/>
</dbReference>